<dbReference type="AlphaFoldDB" id="A0AAV8XLR2"/>
<evidence type="ECO:0000256" key="1">
    <source>
        <dbReference type="SAM" id="MobiDB-lite"/>
    </source>
</evidence>
<name>A0AAV8XLR2_9CUCU</name>
<evidence type="ECO:0000313" key="3">
    <source>
        <dbReference type="Proteomes" id="UP001162156"/>
    </source>
</evidence>
<reference evidence="2" key="1">
    <citation type="journal article" date="2023" name="Insect Mol. Biol.">
        <title>Genome sequencing provides insights into the evolution of gene families encoding plant cell wall-degrading enzymes in longhorned beetles.</title>
        <authorList>
            <person name="Shin N.R."/>
            <person name="Okamura Y."/>
            <person name="Kirsch R."/>
            <person name="Pauchet Y."/>
        </authorList>
    </citation>
    <scope>NUCLEOTIDE SEQUENCE</scope>
    <source>
        <strain evidence="2">RBIC_L_NR</strain>
    </source>
</reference>
<organism evidence="2 3">
    <name type="scientific">Rhamnusium bicolor</name>
    <dbReference type="NCBI Taxonomy" id="1586634"/>
    <lineage>
        <taxon>Eukaryota</taxon>
        <taxon>Metazoa</taxon>
        <taxon>Ecdysozoa</taxon>
        <taxon>Arthropoda</taxon>
        <taxon>Hexapoda</taxon>
        <taxon>Insecta</taxon>
        <taxon>Pterygota</taxon>
        <taxon>Neoptera</taxon>
        <taxon>Endopterygota</taxon>
        <taxon>Coleoptera</taxon>
        <taxon>Polyphaga</taxon>
        <taxon>Cucujiformia</taxon>
        <taxon>Chrysomeloidea</taxon>
        <taxon>Cerambycidae</taxon>
        <taxon>Lepturinae</taxon>
        <taxon>Rhagiini</taxon>
        <taxon>Rhamnusium</taxon>
    </lineage>
</organism>
<protein>
    <recommendedName>
        <fullName evidence="4">DUF2382 domain-containing protein</fullName>
    </recommendedName>
</protein>
<feature type="region of interest" description="Disordered" evidence="1">
    <location>
        <begin position="1"/>
        <end position="22"/>
    </location>
</feature>
<keyword evidence="3" id="KW-1185">Reference proteome</keyword>
<gene>
    <name evidence="2" type="ORF">NQ314_010965</name>
</gene>
<dbReference type="Proteomes" id="UP001162156">
    <property type="component" value="Unassembled WGS sequence"/>
</dbReference>
<accession>A0AAV8XLR2</accession>
<comment type="caution">
    <text evidence="2">The sequence shown here is derived from an EMBL/GenBank/DDBJ whole genome shotgun (WGS) entry which is preliminary data.</text>
</comment>
<evidence type="ECO:0008006" key="4">
    <source>
        <dbReference type="Google" id="ProtNLM"/>
    </source>
</evidence>
<evidence type="ECO:0000313" key="2">
    <source>
        <dbReference type="EMBL" id="KAJ8939844.1"/>
    </source>
</evidence>
<proteinExistence type="predicted"/>
<dbReference type="EMBL" id="JANEYF010003042">
    <property type="protein sequence ID" value="KAJ8939844.1"/>
    <property type="molecule type" value="Genomic_DNA"/>
</dbReference>
<sequence>MGISPSEALLGADLPMPGSWQHPEERVAINNTPLAREERIHRAQSHQVSIQRELFSRSRDAPVQLVVGQQVLVRTHELERREFGRT</sequence>